<organism evidence="5 6">
    <name type="scientific">Strigomonas culicis</name>
    <dbReference type="NCBI Taxonomy" id="28005"/>
    <lineage>
        <taxon>Eukaryota</taxon>
        <taxon>Discoba</taxon>
        <taxon>Euglenozoa</taxon>
        <taxon>Kinetoplastea</taxon>
        <taxon>Metakinetoplastina</taxon>
        <taxon>Trypanosomatida</taxon>
        <taxon>Trypanosomatidae</taxon>
        <taxon>Strigomonadinae</taxon>
        <taxon>Strigomonas</taxon>
    </lineage>
</organism>
<evidence type="ECO:0000313" key="5">
    <source>
        <dbReference type="EMBL" id="EPY18222.1"/>
    </source>
</evidence>
<feature type="domain" description="Ubiquitin-like protease family profile" evidence="4">
    <location>
        <begin position="125"/>
        <end position="530"/>
    </location>
</feature>
<dbReference type="Gene3D" id="3.30.310.130">
    <property type="entry name" value="Ubiquitin-related"/>
    <property type="match status" value="1"/>
</dbReference>
<evidence type="ECO:0000259" key="4">
    <source>
        <dbReference type="PROSITE" id="PS50600"/>
    </source>
</evidence>
<evidence type="ECO:0000256" key="2">
    <source>
        <dbReference type="ARBA" id="ARBA00022670"/>
    </source>
</evidence>
<keyword evidence="3" id="KW-0378">Hydrolase</keyword>
<sequence length="585" mass="65471">MRRFCVAKIQHILNKKYNTAAGAALRAEEEYIRRVAMKKIKLKQQAQANQKPQHHPTNQNNSILHHLENYVPLDLSSFTMEGLAELDRQVVAALRDGRRPPQKSTSPANAMTGAGGAVINIDNVYRLNEADIRSLVEPRSWLNDAVINAYLALLCASSVRRRQHWIDWYNARKPPHPQAPAPHRHCDLSIVAFLNSHFYVKVQSEMEKRRGDGRRAAVGADDDLCYNANPLYHQNARYPVLGDAPTALRWVKKQQDVLLGPFDAAETFLDVAGCPKPPTGVRPSPCRAVLIPLHVSASHWTLAVLNKEERVAPAASDDTATAVEINLGTWYYIDSLCAAPPAAAATAQKRQILEDLNFIFCESYRQLVLRDSEQPRRVVYNYVFHCAIAAPFAPPTVRYFSDPRSHQFARLQSVFTSVAAMRRCGALWGAGPHKRGREGPQQAHPYPTTAAAARKSLKLCEAEQEEGRDGELAEVEGALQAQFQEAQQRRGAPSLQSVRTEYFQSHLGKAPQQQNGYDCGVFLCEAANQVYFQNYNLNYHFFFQSDGRPRRDGSALMRAIILLELYTHTILQRLPGDGASSCITN</sequence>
<reference evidence="5 6" key="1">
    <citation type="journal article" date="2013" name="PLoS ONE">
        <title>Predicting the Proteins of Angomonas deanei, Strigomonas culicis and Their Respective Endosymbionts Reveals New Aspects of the Trypanosomatidae Family.</title>
        <authorList>
            <person name="Motta M.C."/>
            <person name="Martins A.C."/>
            <person name="de Souza S.S."/>
            <person name="Catta-Preta C.M."/>
            <person name="Silva R."/>
            <person name="Klein C.C."/>
            <person name="de Almeida L.G."/>
            <person name="de Lima Cunha O."/>
            <person name="Ciapina L.P."/>
            <person name="Brocchi M."/>
            <person name="Colabardini A.C."/>
            <person name="de Araujo Lima B."/>
            <person name="Machado C.R."/>
            <person name="de Almeida Soares C.M."/>
            <person name="Probst C.M."/>
            <person name="de Menezes C.B."/>
            <person name="Thompson C.E."/>
            <person name="Bartholomeu D.C."/>
            <person name="Gradia D.F."/>
            <person name="Pavoni D.P."/>
            <person name="Grisard E.C."/>
            <person name="Fantinatti-Garboggini F."/>
            <person name="Marchini F.K."/>
            <person name="Rodrigues-Luiz G.F."/>
            <person name="Wagner G."/>
            <person name="Goldman G.H."/>
            <person name="Fietto J.L."/>
            <person name="Elias M.C."/>
            <person name="Goldman M.H."/>
            <person name="Sagot M.F."/>
            <person name="Pereira M."/>
            <person name="Stoco P.H."/>
            <person name="de Mendonca-Neto R.P."/>
            <person name="Teixeira S.M."/>
            <person name="Maciel T.E."/>
            <person name="de Oliveira Mendes T.A."/>
            <person name="Urmenyi T.P."/>
            <person name="de Souza W."/>
            <person name="Schenkman S."/>
            <person name="de Vasconcelos A.T."/>
        </authorList>
    </citation>
    <scope>NUCLEOTIDE SEQUENCE [LARGE SCALE GENOMIC DNA]</scope>
</reference>
<keyword evidence="2" id="KW-0645">Protease</keyword>
<protein>
    <recommendedName>
        <fullName evidence="4">Ubiquitin-like protease family profile domain-containing protein</fullName>
    </recommendedName>
</protein>
<comment type="caution">
    <text evidence="5">The sequence shown here is derived from an EMBL/GenBank/DDBJ whole genome shotgun (WGS) entry which is preliminary data.</text>
</comment>
<dbReference type="Gene3D" id="3.40.395.10">
    <property type="entry name" value="Adenoviral Proteinase, Chain A"/>
    <property type="match status" value="1"/>
</dbReference>
<dbReference type="Proteomes" id="UP000015354">
    <property type="component" value="Unassembled WGS sequence"/>
</dbReference>
<evidence type="ECO:0000313" key="6">
    <source>
        <dbReference type="Proteomes" id="UP000015354"/>
    </source>
</evidence>
<dbReference type="EMBL" id="ATMH01010035">
    <property type="protein sequence ID" value="EPY18222.1"/>
    <property type="molecule type" value="Genomic_DNA"/>
</dbReference>
<dbReference type="InterPro" id="IPR003653">
    <property type="entry name" value="Peptidase_C48_C"/>
</dbReference>
<dbReference type="GO" id="GO:0008234">
    <property type="term" value="F:cysteine-type peptidase activity"/>
    <property type="evidence" value="ECO:0007669"/>
    <property type="project" value="InterPro"/>
</dbReference>
<comment type="similarity">
    <text evidence="1">Belongs to the peptidase C48 family.</text>
</comment>
<dbReference type="OrthoDB" id="1939479at2759"/>
<dbReference type="InterPro" id="IPR038765">
    <property type="entry name" value="Papain-like_cys_pep_sf"/>
</dbReference>
<gene>
    <name evidence="5" type="ORF">STCU_10109</name>
</gene>
<dbReference type="AlphaFoldDB" id="S9TJG1"/>
<name>S9TJG1_9TRYP</name>
<evidence type="ECO:0000256" key="1">
    <source>
        <dbReference type="ARBA" id="ARBA00005234"/>
    </source>
</evidence>
<dbReference type="SUPFAM" id="SSF54001">
    <property type="entry name" value="Cysteine proteinases"/>
    <property type="match status" value="2"/>
</dbReference>
<dbReference type="GO" id="GO:0006508">
    <property type="term" value="P:proteolysis"/>
    <property type="evidence" value="ECO:0007669"/>
    <property type="project" value="UniProtKB-KW"/>
</dbReference>
<proteinExistence type="inferred from homology"/>
<accession>S9TJG1</accession>
<dbReference type="Gene3D" id="1.10.418.20">
    <property type="match status" value="1"/>
</dbReference>
<evidence type="ECO:0000256" key="3">
    <source>
        <dbReference type="ARBA" id="ARBA00022801"/>
    </source>
</evidence>
<keyword evidence="6" id="KW-1185">Reference proteome</keyword>
<dbReference type="PROSITE" id="PS50600">
    <property type="entry name" value="ULP_PROTEASE"/>
    <property type="match status" value="1"/>
</dbReference>